<keyword evidence="10 17" id="KW-0521">NADP</keyword>
<comment type="subcellular location">
    <subcellularLocation>
        <location evidence="3 17">Cytoplasm</location>
    </subcellularLocation>
</comment>
<evidence type="ECO:0000256" key="2">
    <source>
        <dbReference type="ARBA" id="ARBA00003921"/>
    </source>
</evidence>
<dbReference type="GO" id="GO:0008762">
    <property type="term" value="F:UDP-N-acetylmuramate dehydrogenase activity"/>
    <property type="evidence" value="ECO:0007669"/>
    <property type="project" value="UniProtKB-EC"/>
</dbReference>
<dbReference type="PANTHER" id="PTHR21071">
    <property type="entry name" value="UDP-N-ACETYLENOLPYRUVOYLGLUCOSAMINE REDUCTASE"/>
    <property type="match status" value="1"/>
</dbReference>
<comment type="caution">
    <text evidence="19">The sequence shown here is derived from an EMBL/GenBank/DDBJ whole genome shotgun (WGS) entry which is preliminary data.</text>
</comment>
<dbReference type="Pfam" id="PF02873">
    <property type="entry name" value="MurB_C"/>
    <property type="match status" value="1"/>
</dbReference>
<dbReference type="InterPro" id="IPR011601">
    <property type="entry name" value="MurB_C"/>
</dbReference>
<evidence type="ECO:0000256" key="12">
    <source>
        <dbReference type="ARBA" id="ARBA00022984"/>
    </source>
</evidence>
<organism evidence="19 20">
    <name type="scientific">Kribbibacterium absianum</name>
    <dbReference type="NCBI Taxonomy" id="3044210"/>
    <lineage>
        <taxon>Bacteria</taxon>
        <taxon>Bacillati</taxon>
        <taxon>Actinomycetota</taxon>
        <taxon>Coriobacteriia</taxon>
        <taxon>Coriobacteriales</taxon>
        <taxon>Kribbibacteriaceae</taxon>
        <taxon>Kribbibacterium</taxon>
    </lineage>
</organism>
<keyword evidence="6 17" id="KW-0963">Cytoplasm</keyword>
<feature type="active site" description="Proton donor" evidence="17">
    <location>
        <position position="238"/>
    </location>
</feature>
<feature type="domain" description="FAD-binding PCMH-type" evidence="18">
    <location>
        <begin position="44"/>
        <end position="209"/>
    </location>
</feature>
<keyword evidence="20" id="KW-1185">Reference proteome</keyword>
<comment type="function">
    <text evidence="2 17">Cell wall formation.</text>
</comment>
<evidence type="ECO:0000256" key="17">
    <source>
        <dbReference type="HAMAP-Rule" id="MF_00037"/>
    </source>
</evidence>
<evidence type="ECO:0000256" key="10">
    <source>
        <dbReference type="ARBA" id="ARBA00022857"/>
    </source>
</evidence>
<comment type="similarity">
    <text evidence="5 17">Belongs to the MurB family.</text>
</comment>
<evidence type="ECO:0000256" key="3">
    <source>
        <dbReference type="ARBA" id="ARBA00004496"/>
    </source>
</evidence>
<dbReference type="InterPro" id="IPR036318">
    <property type="entry name" value="FAD-bd_PCMH-like_sf"/>
</dbReference>
<evidence type="ECO:0000313" key="19">
    <source>
        <dbReference type="EMBL" id="MDJ1130258.1"/>
    </source>
</evidence>
<dbReference type="InterPro" id="IPR006094">
    <property type="entry name" value="Oxid_FAD_bind_N"/>
</dbReference>
<evidence type="ECO:0000259" key="18">
    <source>
        <dbReference type="PROSITE" id="PS51387"/>
    </source>
</evidence>
<dbReference type="NCBIfam" id="TIGR00179">
    <property type="entry name" value="murB"/>
    <property type="match status" value="1"/>
</dbReference>
<evidence type="ECO:0000256" key="4">
    <source>
        <dbReference type="ARBA" id="ARBA00004752"/>
    </source>
</evidence>
<evidence type="ECO:0000256" key="15">
    <source>
        <dbReference type="ARBA" id="ARBA00023316"/>
    </source>
</evidence>
<comment type="catalytic activity">
    <reaction evidence="16 17">
        <text>UDP-N-acetyl-alpha-D-muramate + NADP(+) = UDP-N-acetyl-3-O-(1-carboxyvinyl)-alpha-D-glucosamine + NADPH + H(+)</text>
        <dbReference type="Rhea" id="RHEA:12248"/>
        <dbReference type="ChEBI" id="CHEBI:15378"/>
        <dbReference type="ChEBI" id="CHEBI:57783"/>
        <dbReference type="ChEBI" id="CHEBI:58349"/>
        <dbReference type="ChEBI" id="CHEBI:68483"/>
        <dbReference type="ChEBI" id="CHEBI:70757"/>
        <dbReference type="EC" id="1.3.1.98"/>
    </reaction>
</comment>
<dbReference type="InterPro" id="IPR016169">
    <property type="entry name" value="FAD-bd_PCMH_sub2"/>
</dbReference>
<keyword evidence="13 17" id="KW-0560">Oxidoreductase</keyword>
<accession>A0ABT6ZP14</accession>
<dbReference type="HAMAP" id="MF_00037">
    <property type="entry name" value="MurB"/>
    <property type="match status" value="1"/>
</dbReference>
<dbReference type="SUPFAM" id="SSF56176">
    <property type="entry name" value="FAD-binding/transporter-associated domain-like"/>
    <property type="match status" value="1"/>
</dbReference>
<dbReference type="InterPro" id="IPR016166">
    <property type="entry name" value="FAD-bd_PCMH"/>
</dbReference>
<dbReference type="InterPro" id="IPR003170">
    <property type="entry name" value="MurB"/>
</dbReference>
<sequence>MARIIDAVRSGYDRYAVADSLRLDAGEGSVALDEPLSGRTTFKIGGPADVVVTPESRGKLIDCLRTLREAKAPFFVLGKGSDLLVSDSGYRGVVLDLGDGLTDVTSDGCELTCQAGVPIVEASEMAAALGLTGLEFACGIPGSVGGAVFMNAGAYDGCVADVLKEAEVVFPDGHRETLSVDELALGYRTSRVRTDGLVVVSATFELSRGDEEKIRARMDELTARREAKQPLELPSAGSTFKRPEGHFAGQLISEAGLQGYRVGGAEVSTKHAGFVVNVDRACAADVRAVIAHVQEVVAEKDGVTLEPEVRFLGWF</sequence>
<keyword evidence="7 17" id="KW-0132">Cell division</keyword>
<dbReference type="Gene3D" id="3.30.465.10">
    <property type="match status" value="1"/>
</dbReference>
<gene>
    <name evidence="17 19" type="primary">murB</name>
    <name evidence="19" type="ORF">QJ043_09235</name>
</gene>
<dbReference type="Pfam" id="PF01565">
    <property type="entry name" value="FAD_binding_4"/>
    <property type="match status" value="1"/>
</dbReference>
<feature type="active site" evidence="17">
    <location>
        <position position="188"/>
    </location>
</feature>
<evidence type="ECO:0000313" key="20">
    <source>
        <dbReference type="Proteomes" id="UP001431693"/>
    </source>
</evidence>
<keyword evidence="14 17" id="KW-0131">Cell cycle</keyword>
<dbReference type="InterPro" id="IPR016167">
    <property type="entry name" value="FAD-bd_PCMH_sub1"/>
</dbReference>
<keyword evidence="12 17" id="KW-0573">Peptidoglycan synthesis</keyword>
<comment type="cofactor">
    <cofactor evidence="1 17">
        <name>FAD</name>
        <dbReference type="ChEBI" id="CHEBI:57692"/>
    </cofactor>
</comment>
<dbReference type="Proteomes" id="UP001431693">
    <property type="component" value="Unassembled WGS sequence"/>
</dbReference>
<dbReference type="SUPFAM" id="SSF56194">
    <property type="entry name" value="Uridine diphospho-N-Acetylenolpyruvylglucosamine reductase, MurB, C-terminal domain"/>
    <property type="match status" value="1"/>
</dbReference>
<evidence type="ECO:0000256" key="16">
    <source>
        <dbReference type="ARBA" id="ARBA00048914"/>
    </source>
</evidence>
<keyword evidence="9 17" id="KW-0274">FAD</keyword>
<feature type="active site" evidence="17">
    <location>
        <position position="308"/>
    </location>
</feature>
<keyword evidence="8 17" id="KW-0285">Flavoprotein</keyword>
<reference evidence="19" key="1">
    <citation type="submission" date="2023-05" db="EMBL/GenBank/DDBJ databases">
        <title>[olsenella] sp. nov., isolated from a pig farm feces dump.</title>
        <authorList>
            <person name="Chang Y.-H."/>
        </authorList>
    </citation>
    <scope>NUCLEOTIDE SEQUENCE</scope>
    <source>
        <strain evidence="19">YH-ols2217</strain>
    </source>
</reference>
<proteinExistence type="inferred from homology"/>
<keyword evidence="15 17" id="KW-0961">Cell wall biogenesis/degradation</keyword>
<evidence type="ECO:0000256" key="5">
    <source>
        <dbReference type="ARBA" id="ARBA00010485"/>
    </source>
</evidence>
<dbReference type="Gene3D" id="3.90.78.10">
    <property type="entry name" value="UDP-N-acetylenolpyruvoylglucosamine reductase, C-terminal domain"/>
    <property type="match status" value="1"/>
</dbReference>
<evidence type="ECO:0000256" key="7">
    <source>
        <dbReference type="ARBA" id="ARBA00022618"/>
    </source>
</evidence>
<keyword evidence="11 17" id="KW-0133">Cell shape</keyword>
<dbReference type="EMBL" id="JASJEX010000005">
    <property type="protein sequence ID" value="MDJ1130258.1"/>
    <property type="molecule type" value="Genomic_DNA"/>
</dbReference>
<name>A0ABT6ZP14_9ACTN</name>
<comment type="pathway">
    <text evidence="4 17">Cell wall biogenesis; peptidoglycan biosynthesis.</text>
</comment>
<evidence type="ECO:0000256" key="6">
    <source>
        <dbReference type="ARBA" id="ARBA00022490"/>
    </source>
</evidence>
<evidence type="ECO:0000256" key="8">
    <source>
        <dbReference type="ARBA" id="ARBA00022630"/>
    </source>
</evidence>
<dbReference type="Gene3D" id="3.30.43.10">
    <property type="entry name" value="Uridine Diphospho-n-acetylenolpyruvylglucosamine Reductase, domain 2"/>
    <property type="match status" value="1"/>
</dbReference>
<dbReference type="PANTHER" id="PTHR21071:SF4">
    <property type="entry name" value="UDP-N-ACETYLENOLPYRUVOYLGLUCOSAMINE REDUCTASE"/>
    <property type="match status" value="1"/>
</dbReference>
<evidence type="ECO:0000256" key="14">
    <source>
        <dbReference type="ARBA" id="ARBA00023306"/>
    </source>
</evidence>
<evidence type="ECO:0000256" key="1">
    <source>
        <dbReference type="ARBA" id="ARBA00001974"/>
    </source>
</evidence>
<protein>
    <recommendedName>
        <fullName evidence="17">UDP-N-acetylenolpyruvoylglucosamine reductase</fullName>
        <ecNumber evidence="17">1.3.1.98</ecNumber>
    </recommendedName>
    <alternativeName>
        <fullName evidence="17">UDP-N-acetylmuramate dehydrogenase</fullName>
    </alternativeName>
</protein>
<dbReference type="EC" id="1.3.1.98" evidence="17"/>
<evidence type="ECO:0000256" key="9">
    <source>
        <dbReference type="ARBA" id="ARBA00022827"/>
    </source>
</evidence>
<evidence type="ECO:0000256" key="11">
    <source>
        <dbReference type="ARBA" id="ARBA00022960"/>
    </source>
</evidence>
<dbReference type="NCBIfam" id="NF010480">
    <property type="entry name" value="PRK13905.1"/>
    <property type="match status" value="1"/>
</dbReference>
<dbReference type="PROSITE" id="PS51387">
    <property type="entry name" value="FAD_PCMH"/>
    <property type="match status" value="1"/>
</dbReference>
<evidence type="ECO:0000256" key="13">
    <source>
        <dbReference type="ARBA" id="ARBA00023002"/>
    </source>
</evidence>
<dbReference type="InterPro" id="IPR036635">
    <property type="entry name" value="MurB_C_sf"/>
</dbReference>